<accession>A0A8S5VHS8</accession>
<dbReference type="EMBL" id="BK016266">
    <property type="protein sequence ID" value="DAG06163.1"/>
    <property type="molecule type" value="Genomic_DNA"/>
</dbReference>
<sequence length="88" mass="10042">MNFYCTTEHCSCMGIKQFSASKTIRCTAESCKNKSEPSCGSCKWYAEPEGVCVNDQSEHVADFVWDERGCKEWEKKDDNRGENQETQA</sequence>
<name>A0A8S5VHS8_9CAUD</name>
<protein>
    <submittedName>
        <fullName evidence="1">Uncharacterized protein</fullName>
    </submittedName>
</protein>
<evidence type="ECO:0000313" key="1">
    <source>
        <dbReference type="EMBL" id="DAG06163.1"/>
    </source>
</evidence>
<reference evidence="1" key="1">
    <citation type="journal article" date="2021" name="Proc. Natl. Acad. Sci. U.S.A.">
        <title>A Catalog of Tens of Thousands of Viruses from Human Metagenomes Reveals Hidden Associations with Chronic Diseases.</title>
        <authorList>
            <person name="Tisza M.J."/>
            <person name="Buck C.B."/>
        </authorList>
    </citation>
    <scope>NUCLEOTIDE SEQUENCE</scope>
    <source>
        <strain evidence="1">CtNxi14</strain>
    </source>
</reference>
<proteinExistence type="predicted"/>
<organism evidence="1">
    <name type="scientific">Siphoviridae sp. ctNxi14</name>
    <dbReference type="NCBI Taxonomy" id="2825475"/>
    <lineage>
        <taxon>Viruses</taxon>
        <taxon>Duplodnaviria</taxon>
        <taxon>Heunggongvirae</taxon>
        <taxon>Uroviricota</taxon>
        <taxon>Caudoviricetes</taxon>
    </lineage>
</organism>